<dbReference type="InterPro" id="IPR014721">
    <property type="entry name" value="Ribsml_uS5_D2-typ_fold_subgr"/>
</dbReference>
<keyword evidence="2" id="KW-0436">Ligase</keyword>
<evidence type="ECO:0000313" key="3">
    <source>
        <dbReference type="Proteomes" id="UP000029558"/>
    </source>
</evidence>
<dbReference type="Pfam" id="PF01078">
    <property type="entry name" value="Mg_chelatase"/>
    <property type="match status" value="1"/>
</dbReference>
<dbReference type="InterPro" id="IPR045006">
    <property type="entry name" value="CHLI-like"/>
</dbReference>
<dbReference type="Gene3D" id="3.40.50.300">
    <property type="entry name" value="P-loop containing nucleotide triphosphate hydrolases"/>
    <property type="match status" value="1"/>
</dbReference>
<dbReference type="NCBIfam" id="NF007365">
    <property type="entry name" value="PRK09862.1"/>
    <property type="match status" value="1"/>
</dbReference>
<dbReference type="CDD" id="cd00009">
    <property type="entry name" value="AAA"/>
    <property type="match status" value="1"/>
</dbReference>
<dbReference type="SMART" id="SM00382">
    <property type="entry name" value="AAA"/>
    <property type="match status" value="1"/>
</dbReference>
<proteinExistence type="inferred from homology"/>
<dbReference type="EC" id="6.6.1.1" evidence="2"/>
<dbReference type="InterPro" id="IPR025158">
    <property type="entry name" value="Mg_chelat-rel_C"/>
</dbReference>
<evidence type="ECO:0000313" key="2">
    <source>
        <dbReference type="EMBL" id="ALB24230.1"/>
    </source>
</evidence>
<dbReference type="Gene3D" id="3.30.230.10">
    <property type="match status" value="1"/>
</dbReference>
<dbReference type="Proteomes" id="UP000029558">
    <property type="component" value="Chromosome"/>
</dbReference>
<dbReference type="AlphaFoldDB" id="A0A1L6TFE7"/>
<dbReference type="Pfam" id="PF13541">
    <property type="entry name" value="ChlI"/>
    <property type="match status" value="1"/>
</dbReference>
<organism evidence="2 3">
    <name type="scientific">Piscirickettsia salmonis</name>
    <dbReference type="NCBI Taxonomy" id="1238"/>
    <lineage>
        <taxon>Bacteria</taxon>
        <taxon>Pseudomonadati</taxon>
        <taxon>Pseudomonadota</taxon>
        <taxon>Gammaproteobacteria</taxon>
        <taxon>Thiotrichales</taxon>
        <taxon>Piscirickettsiaceae</taxon>
        <taxon>Piscirickettsia</taxon>
    </lineage>
</organism>
<dbReference type="SUPFAM" id="SSF54211">
    <property type="entry name" value="Ribosomal protein S5 domain 2-like"/>
    <property type="match status" value="1"/>
</dbReference>
<dbReference type="RefSeq" id="WP_017377386.1">
    <property type="nucleotide sequence ID" value="NZ_CP012508.1"/>
</dbReference>
<dbReference type="InterPro" id="IPR027417">
    <property type="entry name" value="P-loop_NTPase"/>
</dbReference>
<dbReference type="PANTHER" id="PTHR32039">
    <property type="entry name" value="MAGNESIUM-CHELATASE SUBUNIT CHLI"/>
    <property type="match status" value="1"/>
</dbReference>
<dbReference type="InterPro" id="IPR003593">
    <property type="entry name" value="AAA+_ATPase"/>
</dbReference>
<accession>A0A1L6TFE7</accession>
<name>A0A1L6TFE7_PISSA</name>
<dbReference type="InterPro" id="IPR004482">
    <property type="entry name" value="Mg_chelat-rel"/>
</dbReference>
<dbReference type="InterPro" id="IPR000523">
    <property type="entry name" value="Mg_chelatse_chII-like_cat_dom"/>
</dbReference>
<dbReference type="GO" id="GO:0005524">
    <property type="term" value="F:ATP binding"/>
    <property type="evidence" value="ECO:0007669"/>
    <property type="project" value="InterPro"/>
</dbReference>
<protein>
    <submittedName>
        <fullName evidence="2">Sigma-54 interaction domain protein</fullName>
        <ecNumber evidence="2">6.6.1.1</ecNumber>
    </submittedName>
</protein>
<sequence length="501" mass="54638">MKLAIVYSRAQVAVAAPQATVEVHISNGLPGFTIVGLPDAAVKESRERVRSAIQNSGFNFPQRRITVNLAPADLPKDGGRFDLAIAIGILASSGQIDADILNGYEFIGELALSGEVRSVTGALTSAKAVKECQRKLIIADDNANLATLVEGLSVYRANNLASISAFLKGEGDLEQAYFQVDTRQTHYLDMADVKGQAHAKRALEIAAAGRHHLLFVGPPGTGKTMLASRLPGILPALSNQEALESAAVHSLTSAEIDLSCWFIPKFASPHHTASSIAMVGGGSVPKPGEISRAHHGVLFLDELPEFDRKVLEVLREPLESGQIDIIRASHRASFPASFQLIAAMNPCPCGHLGSQEQRCRCSQLQIKRYLNKLSGPLLERIDLQIEVPRLLQHELSSTQVAESSEVIRQRVEAARQLQLKRQQCPNAGLMPRQIEAFCSLGQQESNLLTRAIEKFGLSARVYHRLLKVARTIADLEQSTDIKLQHVQESLAYRSLDRRQSE</sequence>
<dbReference type="NCBIfam" id="TIGR00368">
    <property type="entry name" value="YifB family Mg chelatase-like AAA ATPase"/>
    <property type="match status" value="1"/>
</dbReference>
<dbReference type="Pfam" id="PF13335">
    <property type="entry name" value="Mg_chelatase_C"/>
    <property type="match status" value="1"/>
</dbReference>
<gene>
    <name evidence="2" type="ORF">KU39_3057</name>
</gene>
<dbReference type="SUPFAM" id="SSF52540">
    <property type="entry name" value="P-loop containing nucleoside triphosphate hydrolases"/>
    <property type="match status" value="1"/>
</dbReference>
<dbReference type="EMBL" id="CP012508">
    <property type="protein sequence ID" value="ALB24230.1"/>
    <property type="molecule type" value="Genomic_DNA"/>
</dbReference>
<dbReference type="PANTHER" id="PTHR32039:SF7">
    <property type="entry name" value="COMPETENCE PROTEIN COMM"/>
    <property type="match status" value="1"/>
</dbReference>
<evidence type="ECO:0000256" key="1">
    <source>
        <dbReference type="ARBA" id="ARBA00006354"/>
    </source>
</evidence>
<comment type="similarity">
    <text evidence="1">Belongs to the Mg-chelatase subunits D/I family. ComM subfamily.</text>
</comment>
<dbReference type="OrthoDB" id="9813147at2"/>
<dbReference type="GO" id="GO:0016851">
    <property type="term" value="F:magnesium chelatase activity"/>
    <property type="evidence" value="ECO:0007669"/>
    <property type="project" value="UniProtKB-EC"/>
</dbReference>
<reference evidence="2 3" key="1">
    <citation type="journal article" date="2014" name="Genome Announc.">
        <title>Comparative Genome Analysis of Two Isolates of the Fish Pathogen Piscirickettsia salmonis from Different Hosts Reveals Major Differences in Virulence-Associated Secretion Systems.</title>
        <authorList>
            <person name="Bohle H."/>
            <person name="Henriquez P."/>
            <person name="Grothusen H."/>
            <person name="Navas E."/>
            <person name="Sandoval A."/>
            <person name="Bustamante F."/>
            <person name="Bustos P."/>
            <person name="Mancilla M."/>
        </authorList>
    </citation>
    <scope>NUCLEOTIDE SEQUENCE [LARGE SCALE GENOMIC DNA]</scope>
    <source>
        <strain evidence="3">B1-32597</strain>
    </source>
</reference>
<dbReference type="InterPro" id="IPR020568">
    <property type="entry name" value="Ribosomal_Su5_D2-typ_SF"/>
</dbReference>